<dbReference type="GO" id="GO:0000272">
    <property type="term" value="P:polysaccharide catabolic process"/>
    <property type="evidence" value="ECO:0007669"/>
    <property type="project" value="TreeGrafter"/>
</dbReference>
<evidence type="ECO:0000256" key="2">
    <source>
        <dbReference type="ARBA" id="ARBA00038358"/>
    </source>
</evidence>
<dbReference type="InterPro" id="IPR052369">
    <property type="entry name" value="UG_Glycosaminoglycan_Hydrolase"/>
</dbReference>
<dbReference type="Gene3D" id="1.50.10.10">
    <property type="match status" value="1"/>
</dbReference>
<proteinExistence type="inferred from homology"/>
<keyword evidence="1 4" id="KW-0378">Hydrolase</keyword>
<sequence length="505" mass="56919">MTRTAYIQSTEISRKRLRSDDSEAEAVKESLPNLSEDGSPSSVPNHVAGWKFDTRVPDFLDQHSDVLKKLYSQSVEGKLWIIAAKGLARPSPPVLFPEYTKPGGVEYVYRELDFWTSGFFPGSLHALLERRRKYRHLTSPSFGATENVHELQLEFACKYWTENLHQNALLGTTHDLGFMIMPWAKLAYELNHDLRALQTIKTTADTLFSRFNSNMGCIRSWDKCVTKKYNFYDLDTDYMVIIDNMMNLDLLFYAAARTSNVEMHQAAVEHARTTAKTHVRPDGSTTHLIVLDPQTGNVKHRLTNQGYSHTSCWARGQSWGIAGFAETFLWTREPEFLETARKCADYFLDRLPESGIVPWDFDALEVEGAPQPPDTSAAMIASYGMLLIHQALNSLGQSSHYLMEALRIIRAVCTGHVNPEAQFGVTRHVVETVEHGATEETSLSVEIGAGETILNGATINNYEFAPRRWANHGLVYADYYFLLVGNKLLEMGIGSHVLKECRAGL</sequence>
<evidence type="ECO:0000256" key="3">
    <source>
        <dbReference type="SAM" id="MobiDB-lite"/>
    </source>
</evidence>
<dbReference type="PANTHER" id="PTHR36845:SF1">
    <property type="entry name" value="HYDROLASE, PUTATIVE (AFU_ORTHOLOGUE AFUA_7G05090)-RELATED"/>
    <property type="match status" value="1"/>
</dbReference>
<name>A0A2T2N7H5_CORCC</name>
<feature type="compositionally biased region" description="Polar residues" evidence="3">
    <location>
        <begin position="32"/>
        <end position="42"/>
    </location>
</feature>
<dbReference type="InterPro" id="IPR012341">
    <property type="entry name" value="6hp_glycosidase-like_sf"/>
</dbReference>
<dbReference type="AlphaFoldDB" id="A0A2T2N7H5"/>
<dbReference type="OrthoDB" id="2317065at2759"/>
<feature type="compositionally biased region" description="Polar residues" evidence="3">
    <location>
        <begin position="1"/>
        <end position="11"/>
    </location>
</feature>
<gene>
    <name evidence="4" type="ORF">BS50DRAFT_651491</name>
</gene>
<dbReference type="Pfam" id="PF07470">
    <property type="entry name" value="Glyco_hydro_88"/>
    <property type="match status" value="1"/>
</dbReference>
<dbReference type="InterPro" id="IPR010905">
    <property type="entry name" value="Glyco_hydro_88"/>
</dbReference>
<keyword evidence="5" id="KW-1185">Reference proteome</keyword>
<protein>
    <submittedName>
        <fullName evidence="4">Glycoside hydrolase family 88 protein</fullName>
    </submittedName>
</protein>
<reference evidence="4 5" key="1">
    <citation type="journal article" date="2018" name="Front. Microbiol.">
        <title>Genome-Wide Analysis of Corynespora cassiicola Leaf Fall Disease Putative Effectors.</title>
        <authorList>
            <person name="Lopez D."/>
            <person name="Ribeiro S."/>
            <person name="Label P."/>
            <person name="Fumanal B."/>
            <person name="Venisse J.S."/>
            <person name="Kohler A."/>
            <person name="de Oliveira R.R."/>
            <person name="Labutti K."/>
            <person name="Lipzen A."/>
            <person name="Lail K."/>
            <person name="Bauer D."/>
            <person name="Ohm R.A."/>
            <person name="Barry K.W."/>
            <person name="Spatafora J."/>
            <person name="Grigoriev I.V."/>
            <person name="Martin F.M."/>
            <person name="Pujade-Renaud V."/>
        </authorList>
    </citation>
    <scope>NUCLEOTIDE SEQUENCE [LARGE SCALE GENOMIC DNA]</scope>
    <source>
        <strain evidence="4 5">Philippines</strain>
    </source>
</reference>
<evidence type="ECO:0000313" key="4">
    <source>
        <dbReference type="EMBL" id="PSN61387.1"/>
    </source>
</evidence>
<dbReference type="SUPFAM" id="SSF48208">
    <property type="entry name" value="Six-hairpin glycosidases"/>
    <property type="match status" value="1"/>
</dbReference>
<dbReference type="EMBL" id="KZ678144">
    <property type="protein sequence ID" value="PSN61387.1"/>
    <property type="molecule type" value="Genomic_DNA"/>
</dbReference>
<dbReference type="InterPro" id="IPR008928">
    <property type="entry name" value="6-hairpin_glycosidase_sf"/>
</dbReference>
<dbReference type="GO" id="GO:0052757">
    <property type="term" value="F:chondroitin hydrolase activity"/>
    <property type="evidence" value="ECO:0007669"/>
    <property type="project" value="TreeGrafter"/>
</dbReference>
<evidence type="ECO:0000313" key="5">
    <source>
        <dbReference type="Proteomes" id="UP000240883"/>
    </source>
</evidence>
<comment type="similarity">
    <text evidence="2">Belongs to the glycosyl hydrolase 88 family.</text>
</comment>
<organism evidence="4 5">
    <name type="scientific">Corynespora cassiicola Philippines</name>
    <dbReference type="NCBI Taxonomy" id="1448308"/>
    <lineage>
        <taxon>Eukaryota</taxon>
        <taxon>Fungi</taxon>
        <taxon>Dikarya</taxon>
        <taxon>Ascomycota</taxon>
        <taxon>Pezizomycotina</taxon>
        <taxon>Dothideomycetes</taxon>
        <taxon>Pleosporomycetidae</taxon>
        <taxon>Pleosporales</taxon>
        <taxon>Corynesporascaceae</taxon>
        <taxon>Corynespora</taxon>
    </lineage>
</organism>
<evidence type="ECO:0000256" key="1">
    <source>
        <dbReference type="ARBA" id="ARBA00022801"/>
    </source>
</evidence>
<feature type="region of interest" description="Disordered" evidence="3">
    <location>
        <begin position="1"/>
        <end position="42"/>
    </location>
</feature>
<accession>A0A2T2N7H5</accession>
<feature type="compositionally biased region" description="Basic and acidic residues" evidence="3">
    <location>
        <begin position="12"/>
        <end position="28"/>
    </location>
</feature>
<dbReference type="PANTHER" id="PTHR36845">
    <property type="entry name" value="HYDROLASE, PUTATIVE (AFU_ORTHOLOGUE AFUA_7G05090)-RELATED"/>
    <property type="match status" value="1"/>
</dbReference>
<dbReference type="Proteomes" id="UP000240883">
    <property type="component" value="Unassembled WGS sequence"/>
</dbReference>